<comment type="caution">
    <text evidence="2">The sequence shown here is derived from an EMBL/GenBank/DDBJ whole genome shotgun (WGS) entry which is preliminary data.</text>
</comment>
<dbReference type="InterPro" id="IPR013766">
    <property type="entry name" value="Thioredoxin_domain"/>
</dbReference>
<evidence type="ECO:0000313" key="2">
    <source>
        <dbReference type="EMBL" id="CAH2355615.1"/>
    </source>
</evidence>
<gene>
    <name evidence="2" type="ORF">CLIB1423_29S01200</name>
</gene>
<feature type="domain" description="Thioredoxin" evidence="1">
    <location>
        <begin position="8"/>
        <end position="89"/>
    </location>
</feature>
<proteinExistence type="predicted"/>
<name>A0A9P0W132_9ASCO</name>
<evidence type="ECO:0000313" key="3">
    <source>
        <dbReference type="Proteomes" id="UP000837801"/>
    </source>
</evidence>
<dbReference type="Proteomes" id="UP000837801">
    <property type="component" value="Unassembled WGS sequence"/>
</dbReference>
<sequence length="112" mass="12514">MINLLHSNHQLKKAVSSPGLVVIDIYKEQECKKFDSKYKKIPVTFPQVSFYRIDEASFSAFTSFASAADISSLPTLLVYSNGQILVKTSVSSPSLVELLIEHCYEEYSKGAF</sequence>
<reference evidence="2" key="1">
    <citation type="submission" date="2022-03" db="EMBL/GenBank/DDBJ databases">
        <authorList>
            <person name="Legras J.-L."/>
            <person name="Devillers H."/>
            <person name="Grondin C."/>
        </authorList>
    </citation>
    <scope>NUCLEOTIDE SEQUENCE</scope>
    <source>
        <strain evidence="2">CLIB 1423</strain>
    </source>
</reference>
<organism evidence="2 3">
    <name type="scientific">[Candida] railenensis</name>
    <dbReference type="NCBI Taxonomy" id="45579"/>
    <lineage>
        <taxon>Eukaryota</taxon>
        <taxon>Fungi</taxon>
        <taxon>Dikarya</taxon>
        <taxon>Ascomycota</taxon>
        <taxon>Saccharomycotina</taxon>
        <taxon>Pichiomycetes</taxon>
        <taxon>Debaryomycetaceae</taxon>
        <taxon>Kurtzmaniella</taxon>
    </lineage>
</organism>
<evidence type="ECO:0000259" key="1">
    <source>
        <dbReference type="Pfam" id="PF00085"/>
    </source>
</evidence>
<dbReference type="AlphaFoldDB" id="A0A9P0W132"/>
<keyword evidence="3" id="KW-1185">Reference proteome</keyword>
<dbReference type="SUPFAM" id="SSF52833">
    <property type="entry name" value="Thioredoxin-like"/>
    <property type="match status" value="1"/>
</dbReference>
<accession>A0A9P0W132</accession>
<dbReference type="EMBL" id="CAKXYY010000029">
    <property type="protein sequence ID" value="CAH2355615.1"/>
    <property type="molecule type" value="Genomic_DNA"/>
</dbReference>
<dbReference type="InterPro" id="IPR036249">
    <property type="entry name" value="Thioredoxin-like_sf"/>
</dbReference>
<dbReference type="Pfam" id="PF00085">
    <property type="entry name" value="Thioredoxin"/>
    <property type="match status" value="1"/>
</dbReference>
<dbReference type="Gene3D" id="3.40.30.10">
    <property type="entry name" value="Glutaredoxin"/>
    <property type="match status" value="1"/>
</dbReference>
<dbReference type="CDD" id="cd02947">
    <property type="entry name" value="TRX_family"/>
    <property type="match status" value="1"/>
</dbReference>
<protein>
    <submittedName>
        <fullName evidence="2">Thioredoxin-2</fullName>
    </submittedName>
</protein>